<dbReference type="AlphaFoldDB" id="A0A151JZI1"/>
<keyword evidence="3" id="KW-1185">Reference proteome</keyword>
<protein>
    <submittedName>
        <fullName evidence="2">Uncharacterized protein</fullName>
    </submittedName>
</protein>
<feature type="region of interest" description="Disordered" evidence="1">
    <location>
        <begin position="1"/>
        <end position="21"/>
    </location>
</feature>
<dbReference type="EMBL" id="KQ981410">
    <property type="protein sequence ID" value="KYN41903.1"/>
    <property type="molecule type" value="Genomic_DNA"/>
</dbReference>
<evidence type="ECO:0000313" key="3">
    <source>
        <dbReference type="Proteomes" id="UP000078541"/>
    </source>
</evidence>
<accession>A0A151JZI1</accession>
<reference evidence="2 3" key="1">
    <citation type="submission" date="2016-03" db="EMBL/GenBank/DDBJ databases">
        <title>Trachymyrmex septentrionalis WGS genome.</title>
        <authorList>
            <person name="Nygaard S."/>
            <person name="Hu H."/>
            <person name="Boomsma J."/>
            <person name="Zhang G."/>
        </authorList>
    </citation>
    <scope>NUCLEOTIDE SEQUENCE [LARGE SCALE GENOMIC DNA]</scope>
    <source>
        <strain evidence="2">Tsep2-gDNA-1</strain>
        <tissue evidence="2">Whole body</tissue>
    </source>
</reference>
<sequence length="75" mass="8819">MVYKGVDRITPRDGTGDNERLNRRYKRKVIKRPTSRQYTPSIECPIDVMCCLGFYKIGHFARISMSILRQVQRAK</sequence>
<dbReference type="Proteomes" id="UP000078541">
    <property type="component" value="Unassembled WGS sequence"/>
</dbReference>
<gene>
    <name evidence="2" type="ORF">ALC56_03661</name>
</gene>
<name>A0A151JZI1_9HYME</name>
<evidence type="ECO:0000256" key="1">
    <source>
        <dbReference type="SAM" id="MobiDB-lite"/>
    </source>
</evidence>
<proteinExistence type="predicted"/>
<organism evidence="2 3">
    <name type="scientific">Trachymyrmex septentrionalis</name>
    <dbReference type="NCBI Taxonomy" id="34720"/>
    <lineage>
        <taxon>Eukaryota</taxon>
        <taxon>Metazoa</taxon>
        <taxon>Ecdysozoa</taxon>
        <taxon>Arthropoda</taxon>
        <taxon>Hexapoda</taxon>
        <taxon>Insecta</taxon>
        <taxon>Pterygota</taxon>
        <taxon>Neoptera</taxon>
        <taxon>Endopterygota</taxon>
        <taxon>Hymenoptera</taxon>
        <taxon>Apocrita</taxon>
        <taxon>Aculeata</taxon>
        <taxon>Formicoidea</taxon>
        <taxon>Formicidae</taxon>
        <taxon>Myrmicinae</taxon>
        <taxon>Trachymyrmex</taxon>
    </lineage>
</organism>
<evidence type="ECO:0000313" key="2">
    <source>
        <dbReference type="EMBL" id="KYN41903.1"/>
    </source>
</evidence>